<accession>A0A6N2LDF5</accession>
<name>A0A6N2LDF5_SALVM</name>
<organism evidence="2">
    <name type="scientific">Salix viminalis</name>
    <name type="common">Common osier</name>
    <name type="synonym">Basket willow</name>
    <dbReference type="NCBI Taxonomy" id="40686"/>
    <lineage>
        <taxon>Eukaryota</taxon>
        <taxon>Viridiplantae</taxon>
        <taxon>Streptophyta</taxon>
        <taxon>Embryophyta</taxon>
        <taxon>Tracheophyta</taxon>
        <taxon>Spermatophyta</taxon>
        <taxon>Magnoliopsida</taxon>
        <taxon>eudicotyledons</taxon>
        <taxon>Gunneridae</taxon>
        <taxon>Pentapetalae</taxon>
        <taxon>rosids</taxon>
        <taxon>fabids</taxon>
        <taxon>Malpighiales</taxon>
        <taxon>Salicaceae</taxon>
        <taxon>Saliceae</taxon>
        <taxon>Salix</taxon>
    </lineage>
</organism>
<protein>
    <submittedName>
        <fullName evidence="2">Uncharacterized protein</fullName>
    </submittedName>
</protein>
<gene>
    <name evidence="2" type="ORF">SVIM_LOCUS204122</name>
</gene>
<dbReference type="AlphaFoldDB" id="A0A6N2LDF5"/>
<evidence type="ECO:0000256" key="1">
    <source>
        <dbReference type="SAM" id="MobiDB-lite"/>
    </source>
</evidence>
<dbReference type="EMBL" id="CAADRP010001335">
    <property type="protein sequence ID" value="VFU37946.1"/>
    <property type="molecule type" value="Genomic_DNA"/>
</dbReference>
<evidence type="ECO:0000313" key="2">
    <source>
        <dbReference type="EMBL" id="VFU37946.1"/>
    </source>
</evidence>
<sequence>MEDESFPSHSIIPIKDADKPSLNFEVPPCKLMQNLAQEVGFVSVKSNRDDLVKSMKKLSLKKREVLSEVSNFKHPHVIRATGDRNCPQKSRPRSAIPGHLN</sequence>
<feature type="region of interest" description="Disordered" evidence="1">
    <location>
        <begin position="79"/>
        <end position="101"/>
    </location>
</feature>
<reference evidence="2" key="1">
    <citation type="submission" date="2019-03" db="EMBL/GenBank/DDBJ databases">
        <authorList>
            <person name="Mank J."/>
            <person name="Almeida P."/>
        </authorList>
    </citation>
    <scope>NUCLEOTIDE SEQUENCE</scope>
    <source>
        <strain evidence="2">78183</strain>
    </source>
</reference>
<proteinExistence type="predicted"/>